<evidence type="ECO:0000256" key="6">
    <source>
        <dbReference type="ARBA" id="ARBA00022801"/>
    </source>
</evidence>
<keyword evidence="2" id="KW-0479">Metal-binding</keyword>
<dbReference type="SUPFAM" id="SSF52540">
    <property type="entry name" value="P-loop containing nucleoside triphosphate hydrolases"/>
    <property type="match status" value="1"/>
</dbReference>
<dbReference type="PROSITE" id="PS51194">
    <property type="entry name" value="HELICASE_CTER"/>
    <property type="match status" value="1"/>
</dbReference>
<dbReference type="SMART" id="SM00488">
    <property type="entry name" value="DEXDc2"/>
    <property type="match status" value="1"/>
</dbReference>
<dbReference type="CDD" id="cd06127">
    <property type="entry name" value="DEDDh"/>
    <property type="match status" value="1"/>
</dbReference>
<dbReference type="NCBIfam" id="TIGR01407">
    <property type="entry name" value="dinG_rel"/>
    <property type="match status" value="1"/>
</dbReference>
<dbReference type="InterPro" id="IPR006555">
    <property type="entry name" value="ATP-dep_Helicase_C"/>
</dbReference>
<dbReference type="EC" id="3.1.-.-" evidence="11 12"/>
<dbReference type="Gene3D" id="3.30.420.10">
    <property type="entry name" value="Ribonuclease H-like superfamily/Ribonuclease H"/>
    <property type="match status" value="1"/>
</dbReference>
<evidence type="ECO:0000259" key="14">
    <source>
        <dbReference type="PROSITE" id="PS51194"/>
    </source>
</evidence>
<evidence type="ECO:0000256" key="9">
    <source>
        <dbReference type="ARBA" id="ARBA00023204"/>
    </source>
</evidence>
<dbReference type="PANTHER" id="PTHR11472:SF34">
    <property type="entry name" value="REGULATOR OF TELOMERE ELONGATION HELICASE 1"/>
    <property type="match status" value="1"/>
</dbReference>
<dbReference type="InterPro" id="IPR012337">
    <property type="entry name" value="RNaseH-like_sf"/>
</dbReference>
<dbReference type="InterPro" id="IPR014001">
    <property type="entry name" value="Helicase_ATP-bd"/>
</dbReference>
<dbReference type="Pfam" id="PF00270">
    <property type="entry name" value="DEAD"/>
    <property type="match status" value="1"/>
</dbReference>
<name>A0A1G8BU94_ANETH</name>
<dbReference type="GO" id="GO:0006281">
    <property type="term" value="P:DNA repair"/>
    <property type="evidence" value="ECO:0007669"/>
    <property type="project" value="UniProtKB-KW"/>
</dbReference>
<protein>
    <recommendedName>
        <fullName evidence="11 12">3'-5' exonuclease DinG</fullName>
        <ecNumber evidence="11 12">3.1.-.-</ecNumber>
    </recommendedName>
</protein>
<gene>
    <name evidence="11 12 15" type="primary">dinG</name>
    <name evidence="15" type="ORF">K3F53_06755</name>
    <name evidence="16" type="ORF">SAMN04489735_102158</name>
</gene>
<keyword evidence="2" id="KW-0004">4Fe-4S</keyword>
<dbReference type="InterPro" id="IPR036397">
    <property type="entry name" value="RNaseH_sf"/>
</dbReference>
<accession>A0A1G8BU94</accession>
<evidence type="ECO:0000256" key="4">
    <source>
        <dbReference type="ARBA" id="ARBA00022741"/>
    </source>
</evidence>
<dbReference type="InterPro" id="IPR001650">
    <property type="entry name" value="Helicase_C-like"/>
</dbReference>
<organism evidence="16 17">
    <name type="scientific">Aneurinibacillus thermoaerophilus</name>
    <dbReference type="NCBI Taxonomy" id="143495"/>
    <lineage>
        <taxon>Bacteria</taxon>
        <taxon>Bacillati</taxon>
        <taxon>Bacillota</taxon>
        <taxon>Bacilli</taxon>
        <taxon>Bacillales</taxon>
        <taxon>Paenibacillaceae</taxon>
        <taxon>Aneurinibacillus group</taxon>
        <taxon>Aneurinibacillus</taxon>
    </lineage>
</organism>
<keyword evidence="3 11" id="KW-0540">Nuclease</keyword>
<evidence type="ECO:0000256" key="7">
    <source>
        <dbReference type="ARBA" id="ARBA00022839"/>
    </source>
</evidence>
<dbReference type="SMART" id="SM00491">
    <property type="entry name" value="HELICc2"/>
    <property type="match status" value="1"/>
</dbReference>
<dbReference type="Proteomes" id="UP000198956">
    <property type="component" value="Unassembled WGS sequence"/>
</dbReference>
<keyword evidence="8 11" id="KW-0067">ATP-binding</keyword>
<keyword evidence="9" id="KW-0234">DNA repair</keyword>
<keyword evidence="2" id="KW-0411">Iron-sulfur</keyword>
<comment type="function">
    <text evidence="11 12">3'-5' exonuclease.</text>
</comment>
<dbReference type="EMBL" id="FNDE01000021">
    <property type="protein sequence ID" value="SDH36684.1"/>
    <property type="molecule type" value="Genomic_DNA"/>
</dbReference>
<dbReference type="InterPro" id="IPR006554">
    <property type="entry name" value="Helicase-like_DEXD_c2"/>
</dbReference>
<feature type="short sequence motif" description="DEAH box" evidence="11">
    <location>
        <begin position="469"/>
        <end position="472"/>
    </location>
</feature>
<reference evidence="16 17" key="1">
    <citation type="submission" date="2016-10" db="EMBL/GenBank/DDBJ databases">
        <authorList>
            <person name="de Groot N.N."/>
        </authorList>
    </citation>
    <scope>NUCLEOTIDE SEQUENCE [LARGE SCALE GENOMIC DNA]</scope>
    <source>
        <strain evidence="16 17">L 420-91</strain>
    </source>
</reference>
<keyword evidence="6 11" id="KW-0378">Hydrolase</keyword>
<dbReference type="Pfam" id="PF00929">
    <property type="entry name" value="RNase_T"/>
    <property type="match status" value="1"/>
</dbReference>
<evidence type="ECO:0000256" key="5">
    <source>
        <dbReference type="ARBA" id="ARBA00022763"/>
    </source>
</evidence>
<evidence type="ECO:0000259" key="13">
    <source>
        <dbReference type="PROSITE" id="PS51193"/>
    </source>
</evidence>
<feature type="domain" description="Helicase C-terminal" evidence="14">
    <location>
        <begin position="761"/>
        <end position="939"/>
    </location>
</feature>
<evidence type="ECO:0000313" key="18">
    <source>
        <dbReference type="Proteomes" id="UP000826616"/>
    </source>
</evidence>
<evidence type="ECO:0000256" key="2">
    <source>
        <dbReference type="ARBA" id="ARBA00022485"/>
    </source>
</evidence>
<dbReference type="InterPro" id="IPR011545">
    <property type="entry name" value="DEAD/DEAH_box_helicase_dom"/>
</dbReference>
<evidence type="ECO:0000256" key="11">
    <source>
        <dbReference type="HAMAP-Rule" id="MF_02206"/>
    </source>
</evidence>
<dbReference type="InterPro" id="IPR013520">
    <property type="entry name" value="Ribonucl_H"/>
</dbReference>
<dbReference type="GO" id="GO:0003887">
    <property type="term" value="F:DNA-directed DNA polymerase activity"/>
    <property type="evidence" value="ECO:0007669"/>
    <property type="project" value="InterPro"/>
</dbReference>
<dbReference type="InterPro" id="IPR014013">
    <property type="entry name" value="Helic_SF1/SF2_ATP-bd_DinG/Rad3"/>
</dbReference>
<keyword evidence="4 11" id="KW-0547">Nucleotide-binding</keyword>
<dbReference type="EMBL" id="CP080764">
    <property type="protein sequence ID" value="QYY43892.1"/>
    <property type="molecule type" value="Genomic_DNA"/>
</dbReference>
<dbReference type="GO" id="GO:0051539">
    <property type="term" value="F:4 iron, 4 sulfur cluster binding"/>
    <property type="evidence" value="ECO:0007669"/>
    <property type="project" value="UniProtKB-KW"/>
</dbReference>
<dbReference type="Pfam" id="PF13307">
    <property type="entry name" value="Helicase_C_2"/>
    <property type="match status" value="1"/>
</dbReference>
<keyword evidence="5" id="KW-0227">DNA damage</keyword>
<dbReference type="GO" id="GO:0005524">
    <property type="term" value="F:ATP binding"/>
    <property type="evidence" value="ECO:0007669"/>
    <property type="project" value="UniProtKB-UniRule"/>
</dbReference>
<evidence type="ECO:0000313" key="15">
    <source>
        <dbReference type="EMBL" id="QYY43892.1"/>
    </source>
</evidence>
<dbReference type="NCBIfam" id="NF005981">
    <property type="entry name" value="PRK08074.1"/>
    <property type="match status" value="1"/>
</dbReference>
<dbReference type="FunFam" id="3.30.420.10:FF:000045">
    <property type="entry name" value="3'-5' exonuclease DinG"/>
    <property type="match status" value="1"/>
</dbReference>
<dbReference type="PANTHER" id="PTHR11472">
    <property type="entry name" value="DNA REPAIR DEAD HELICASE RAD3/XP-D SUBFAMILY MEMBER"/>
    <property type="match status" value="1"/>
</dbReference>
<dbReference type="SMART" id="SM00487">
    <property type="entry name" value="DEXDc"/>
    <property type="match status" value="1"/>
</dbReference>
<comment type="cofactor">
    <cofactor evidence="1">
        <name>[4Fe-4S] cluster</name>
        <dbReference type="ChEBI" id="CHEBI:49883"/>
    </cofactor>
</comment>
<evidence type="ECO:0000256" key="12">
    <source>
        <dbReference type="RuleBase" id="RU364106"/>
    </source>
</evidence>
<dbReference type="GO" id="GO:0006260">
    <property type="term" value="P:DNA replication"/>
    <property type="evidence" value="ECO:0007669"/>
    <property type="project" value="InterPro"/>
</dbReference>
<dbReference type="GO" id="GO:0003677">
    <property type="term" value="F:DNA binding"/>
    <property type="evidence" value="ECO:0007669"/>
    <property type="project" value="InterPro"/>
</dbReference>
<reference evidence="15 18" key="2">
    <citation type="submission" date="2021-08" db="EMBL/GenBank/DDBJ databases">
        <title>Complete genome sequence of the strain Aneurinibacillus thermoaerophilus CCM 8960.</title>
        <authorList>
            <person name="Musilova J."/>
            <person name="Kourilova X."/>
            <person name="Pernicova I."/>
            <person name="Bezdicek M."/>
            <person name="Lengerova M."/>
            <person name="Obruca S."/>
            <person name="Sedlar K."/>
        </authorList>
    </citation>
    <scope>NUCLEOTIDE SEQUENCE [LARGE SCALE GENOMIC DNA]</scope>
    <source>
        <strain evidence="15 18">CCM 8960</strain>
    </source>
</reference>
<dbReference type="GeneID" id="97141067"/>
<dbReference type="InterPro" id="IPR027417">
    <property type="entry name" value="P-loop_NTPase"/>
</dbReference>
<dbReference type="NCBIfam" id="TIGR00573">
    <property type="entry name" value="dnaq"/>
    <property type="match status" value="1"/>
</dbReference>
<evidence type="ECO:0000256" key="3">
    <source>
        <dbReference type="ARBA" id="ARBA00022722"/>
    </source>
</evidence>
<dbReference type="GO" id="GO:0043139">
    <property type="term" value="F:5'-3' DNA helicase activity"/>
    <property type="evidence" value="ECO:0007669"/>
    <property type="project" value="UniProtKB-EC"/>
</dbReference>
<dbReference type="PROSITE" id="PS51193">
    <property type="entry name" value="HELICASE_ATP_BIND_2"/>
    <property type="match status" value="1"/>
</dbReference>
<proteinExistence type="inferred from homology"/>
<comment type="catalytic activity">
    <reaction evidence="10">
        <text>ATP + H2O = ADP + phosphate + H(+)</text>
        <dbReference type="Rhea" id="RHEA:13065"/>
        <dbReference type="ChEBI" id="CHEBI:15377"/>
        <dbReference type="ChEBI" id="CHEBI:15378"/>
        <dbReference type="ChEBI" id="CHEBI:30616"/>
        <dbReference type="ChEBI" id="CHEBI:43474"/>
        <dbReference type="ChEBI" id="CHEBI:456216"/>
        <dbReference type="EC" id="5.6.2.3"/>
    </reaction>
</comment>
<keyword evidence="16" id="KW-0347">Helicase</keyword>
<dbReference type="GO" id="GO:0008408">
    <property type="term" value="F:3'-5' exonuclease activity"/>
    <property type="evidence" value="ECO:0007669"/>
    <property type="project" value="UniProtKB-UniRule"/>
</dbReference>
<dbReference type="Gene3D" id="3.40.50.300">
    <property type="entry name" value="P-loop containing nucleotide triphosphate hydrolases"/>
    <property type="match status" value="2"/>
</dbReference>
<dbReference type="SMART" id="SM00479">
    <property type="entry name" value="EXOIII"/>
    <property type="match status" value="1"/>
</dbReference>
<evidence type="ECO:0000256" key="8">
    <source>
        <dbReference type="ARBA" id="ARBA00022840"/>
    </source>
</evidence>
<feature type="domain" description="Helicase ATP-binding" evidence="13">
    <location>
        <begin position="254"/>
        <end position="518"/>
    </location>
</feature>
<evidence type="ECO:0000313" key="17">
    <source>
        <dbReference type="Proteomes" id="UP000198956"/>
    </source>
</evidence>
<dbReference type="AlphaFoldDB" id="A0A1G8BU94"/>
<feature type="binding site" evidence="11">
    <location>
        <begin position="289"/>
        <end position="296"/>
    </location>
    <ligand>
        <name>ATP</name>
        <dbReference type="ChEBI" id="CHEBI:30616"/>
    </ligand>
</feature>
<dbReference type="SUPFAM" id="SSF53098">
    <property type="entry name" value="Ribonuclease H-like"/>
    <property type="match status" value="1"/>
</dbReference>
<evidence type="ECO:0000256" key="1">
    <source>
        <dbReference type="ARBA" id="ARBA00001966"/>
    </source>
</evidence>
<dbReference type="InterPro" id="IPR006310">
    <property type="entry name" value="DinG"/>
</dbReference>
<evidence type="ECO:0000313" key="16">
    <source>
        <dbReference type="EMBL" id="SDH36684.1"/>
    </source>
</evidence>
<sequence length="967" mass="109782">MNTFVVVDFETTGNRPKEGDKIIQIGTVLIRNGKIAERFSTLVNPQTEIPPFIENLTGITNDMVVHAPMIEEVLPPLLKMLDGAVFVAHNVFFDLAFLQNALQEAGYHPFTGPLIDTVELSRLLLPRQEGYRLSDLSVSLDIMHEHPHQADSDAEATAHILLHLLEKLRNLPLVTIQHLQRLSRLFHSDIQMLLSDIEHQKVREGTYEPGTDLEVIHQICLKKRKAIKQESGRSLEQAIDFDGFADGLFGEQGLLKKCMPGFELRPAQVAMMKQVYESFASGRHLMVEAGTGTGKSLAYLIPAVFWAKQQEEVVVVSTHTIQLQEQMYTRDLPILQAIFGDDAPRISILKGRNNYLCLRKFSHSLQEEQDNYDIQLSKSQMLVWLTETETGDVEEISLPSGGQVYWKQVQSDAGSCLNRQCPWFSRCYYHHARRKAQQAEVIVTNHSLLFTDMNSEHRIVPSYKYAVIDEAHHFDDVASRHLGDTISSYQLEGMLHHLHPDRGVGLLEEVEEAVRAWSIADYEESKHLIEAAYQQIREGKETIREMYNLLYQWSHQRAKESEEIGHTVLRYKQEHLTSRWGRAVVSAVRNSVDLLLAIGKRLEAIYANIQSDDAPIGMKGLLTDLNGAVQDCLEYAELLHHMLLTEDEEHVYWIELDTRTTRKTIYLHRVPIDVSSTLRERFFNKKESVILTSATLSVNSSFAYATERFGLADLLAENKVSTIVLSSPFNYKQQMLVCIPSEVPNIKGSSEEQFIRALIDSLARVAVATKGRMLVLFTSYAMLRGVYEHLKERLKEANITVLGHGVDSGSRSKLTKQFRSLEACVLLGTSSFWEGVDIPGDDLSCLAIVRLPFVPPNHPLVEARNQQLEQQNKNAFMQLSVPQALIRFKQGFGRLVRTGTDRGVVLIYDRRVIDARYGRLFLQSLPETNVIVKPTEDLLPEISDWLARTKSAERNSKEEATEPKQWG</sequence>
<dbReference type="HAMAP" id="MF_02206">
    <property type="entry name" value="DinG_exonucl"/>
    <property type="match status" value="1"/>
</dbReference>
<comment type="similarity">
    <text evidence="11 12">Belongs to the helicase family. DinG subfamily. Type 2 sub-subfamily.</text>
</comment>
<dbReference type="RefSeq" id="WP_220559908.1">
    <property type="nucleotide sequence ID" value="NZ_CP080764.1"/>
</dbReference>
<dbReference type="GO" id="GO:0016818">
    <property type="term" value="F:hydrolase activity, acting on acid anhydrides, in phosphorus-containing anhydrides"/>
    <property type="evidence" value="ECO:0007669"/>
    <property type="project" value="InterPro"/>
</dbReference>
<evidence type="ECO:0000256" key="10">
    <source>
        <dbReference type="ARBA" id="ARBA00048954"/>
    </source>
</evidence>
<dbReference type="InterPro" id="IPR045028">
    <property type="entry name" value="DinG/Rad3-like"/>
</dbReference>
<dbReference type="InterPro" id="IPR006054">
    <property type="entry name" value="DnaQ"/>
</dbReference>
<dbReference type="Proteomes" id="UP000826616">
    <property type="component" value="Chromosome"/>
</dbReference>
<keyword evidence="18" id="KW-1185">Reference proteome</keyword>
<keyword evidence="2" id="KW-0408">Iron</keyword>
<keyword evidence="7 11" id="KW-0269">Exonuclease</keyword>